<evidence type="ECO:0000256" key="1">
    <source>
        <dbReference type="ARBA" id="ARBA00022598"/>
    </source>
</evidence>
<dbReference type="InterPro" id="IPR004143">
    <property type="entry name" value="BPL_LPL_catalytic"/>
</dbReference>
<dbReference type="GO" id="GO:0004077">
    <property type="term" value="F:biotin--[biotin carboxyl-carrier protein] ligase activity"/>
    <property type="evidence" value="ECO:0007669"/>
    <property type="project" value="UniProtKB-EC"/>
</dbReference>
<protein>
    <submittedName>
        <fullName evidence="3">Biotin--[acetyl-CoA-carboxylase] ligase</fullName>
        <ecNumber evidence="3">6.3.4.15</ecNumber>
    </submittedName>
</protein>
<dbReference type="EC" id="6.3.4.15" evidence="3"/>
<sequence>MRATHWQGEPVSVWEAVWGVPLVEAWSELGSTNDRARTLARAGTPAWTVVVADHQTSGRGRVGRRWITPAGTALTASIVLRPRSHAHAGLLPLLTGVAVARAIDRLEPGGVAVGLKWPNDVWLAGGKLAGILCEAVGEAVVVGVGLNLRPAPDAEPDPDRNGASDLESATGRPWRAGALLGALIAELRRCCAVPRVRFEGAVAREWADRDILRGRRVRIGAVEGVALGPGADGALKVRRPDGAVTAVRAGHVEWSPDEPPPSTNGS</sequence>
<accession>A0ABU9E6Z4</accession>
<reference evidence="3 4" key="1">
    <citation type="submission" date="2024-02" db="EMBL/GenBank/DDBJ databases">
        <title>A novel Gemmatimonadota bacterium.</title>
        <authorList>
            <person name="Du Z.-J."/>
            <person name="Ye Y.-Q."/>
        </authorList>
    </citation>
    <scope>NUCLEOTIDE SEQUENCE [LARGE SCALE GENOMIC DNA]</scope>
    <source>
        <strain evidence="3 4">DH-20</strain>
    </source>
</reference>
<name>A0ABU9E6Z4_9BACT</name>
<dbReference type="SUPFAM" id="SSF55681">
    <property type="entry name" value="Class II aaRS and biotin synthetases"/>
    <property type="match status" value="1"/>
</dbReference>
<dbReference type="PROSITE" id="PS51733">
    <property type="entry name" value="BPL_LPL_CATALYTIC"/>
    <property type="match status" value="1"/>
</dbReference>
<dbReference type="EMBL" id="JBBHLI010000002">
    <property type="protein sequence ID" value="MEK9500439.1"/>
    <property type="molecule type" value="Genomic_DNA"/>
</dbReference>
<dbReference type="NCBIfam" id="TIGR00121">
    <property type="entry name" value="birA_ligase"/>
    <property type="match status" value="1"/>
</dbReference>
<evidence type="ECO:0000313" key="3">
    <source>
        <dbReference type="EMBL" id="MEK9500439.1"/>
    </source>
</evidence>
<dbReference type="PANTHER" id="PTHR12835:SF5">
    <property type="entry name" value="BIOTIN--PROTEIN LIGASE"/>
    <property type="match status" value="1"/>
</dbReference>
<keyword evidence="4" id="KW-1185">Reference proteome</keyword>
<dbReference type="CDD" id="cd16442">
    <property type="entry name" value="BPL"/>
    <property type="match status" value="1"/>
</dbReference>
<dbReference type="RefSeq" id="WP_405284745.1">
    <property type="nucleotide sequence ID" value="NZ_CP144380.1"/>
</dbReference>
<dbReference type="InterPro" id="IPR004408">
    <property type="entry name" value="Biotin_CoA_COase_ligase"/>
</dbReference>
<evidence type="ECO:0000313" key="4">
    <source>
        <dbReference type="Proteomes" id="UP001484239"/>
    </source>
</evidence>
<keyword evidence="1 3" id="KW-0436">Ligase</keyword>
<dbReference type="Proteomes" id="UP001484239">
    <property type="component" value="Unassembled WGS sequence"/>
</dbReference>
<comment type="caution">
    <text evidence="3">The sequence shown here is derived from an EMBL/GenBank/DDBJ whole genome shotgun (WGS) entry which is preliminary data.</text>
</comment>
<dbReference type="Gene3D" id="3.30.930.10">
    <property type="entry name" value="Bira Bifunctional Protein, Domain 2"/>
    <property type="match status" value="1"/>
</dbReference>
<organism evidence="3 4">
    <name type="scientific">Gaopeijia maritima</name>
    <dbReference type="NCBI Taxonomy" id="3119007"/>
    <lineage>
        <taxon>Bacteria</taxon>
        <taxon>Pseudomonadati</taxon>
        <taxon>Gemmatimonadota</taxon>
        <taxon>Longimicrobiia</taxon>
        <taxon>Gaopeijiales</taxon>
        <taxon>Gaopeijiaceae</taxon>
        <taxon>Gaopeijia</taxon>
    </lineage>
</organism>
<gene>
    <name evidence="3" type="ORF">WI372_05580</name>
</gene>
<dbReference type="InterPro" id="IPR045864">
    <property type="entry name" value="aa-tRNA-synth_II/BPL/LPL"/>
</dbReference>
<evidence type="ECO:0000259" key="2">
    <source>
        <dbReference type="PROSITE" id="PS51733"/>
    </source>
</evidence>
<dbReference type="PANTHER" id="PTHR12835">
    <property type="entry name" value="BIOTIN PROTEIN LIGASE"/>
    <property type="match status" value="1"/>
</dbReference>
<dbReference type="Pfam" id="PF03099">
    <property type="entry name" value="BPL_LplA_LipB"/>
    <property type="match status" value="1"/>
</dbReference>
<proteinExistence type="predicted"/>
<feature type="domain" description="BPL/LPL catalytic" evidence="2">
    <location>
        <begin position="7"/>
        <end position="195"/>
    </location>
</feature>